<gene>
    <name evidence="8" type="ORF">AXG93_2958s1070</name>
</gene>
<dbReference type="GO" id="GO:0016020">
    <property type="term" value="C:membrane"/>
    <property type="evidence" value="ECO:0007669"/>
    <property type="project" value="UniProtKB-SubCell"/>
</dbReference>
<comment type="caution">
    <text evidence="8">The sequence shown here is derived from an EMBL/GenBank/DDBJ whole genome shotgun (WGS) entry which is preliminary data.</text>
</comment>
<dbReference type="Gene3D" id="1.20.1250.20">
    <property type="entry name" value="MFS general substrate transporter like domains"/>
    <property type="match status" value="1"/>
</dbReference>
<evidence type="ECO:0000313" key="8">
    <source>
        <dbReference type="EMBL" id="OAE19732.1"/>
    </source>
</evidence>
<dbReference type="InterPro" id="IPR000109">
    <property type="entry name" value="POT_fam"/>
</dbReference>
<dbReference type="GO" id="GO:0006857">
    <property type="term" value="P:oligopeptide transport"/>
    <property type="evidence" value="ECO:0007669"/>
    <property type="project" value="InterPro"/>
</dbReference>
<sequence>MENGSAPLREQDSLGGDTPPAQTEIEDGYRVMDLRGRPVDFTKTGAWKSAPHVYGKFPETFAHITSSGNSSTQIVHLIISKDALSGFEDGQAMNFADFQASIMVIINCVPYLVDRTHMRITDAATASNVLSGTGYILTVLGGFVADSYLGAYWTITAGAAIFATGLGLLTFTVSYSGLQPPECTPSATVECSPAGAKFMAPVYLAFYIIAVGIGAMRANIASFGADQFDDNSKLEKKQSIHYYVWFYFTTNMGFLLTFVFGVYLVENVSFGWGYGFSLMVFSLCACYFLLGTPKYRHKAPAGSFLTRVAQVVVAAFRNLKVDAPDDPSLLFDSYLPGSRKLAHTDKLRFLDKAAVVQKGAADTKDRWRVCGVTQVEETKRILQMLPIWATTCCVSLVFSQLVTYTVTQGATLDRKWGEHFEVPAASLSAIFVLISLCTVPLYDSLFVPLVRKFTKHPYGLSCLQRLGVSIVCAILLMCVAALVERKRVTVVRDLGFEDLPLGSYDLPMSMWWLLPQFILAAQVEMFYYLSSYQFFYYEASDQTRSIASSFTYSASAMGYYLSSVINDLVNSATKNGQGGGWLTDQLNHGGLAKFYWLLAILLGVDFVFFLIAANWYQYKFDWFHQNTPSND</sequence>
<dbReference type="PANTHER" id="PTHR11654">
    <property type="entry name" value="OLIGOPEPTIDE TRANSPORTER-RELATED"/>
    <property type="match status" value="1"/>
</dbReference>
<organism evidence="8 9">
    <name type="scientific">Marchantia polymorpha subsp. ruderalis</name>
    <dbReference type="NCBI Taxonomy" id="1480154"/>
    <lineage>
        <taxon>Eukaryota</taxon>
        <taxon>Viridiplantae</taxon>
        <taxon>Streptophyta</taxon>
        <taxon>Embryophyta</taxon>
        <taxon>Marchantiophyta</taxon>
        <taxon>Marchantiopsida</taxon>
        <taxon>Marchantiidae</taxon>
        <taxon>Marchantiales</taxon>
        <taxon>Marchantiaceae</taxon>
        <taxon>Marchantia</taxon>
    </lineage>
</organism>
<keyword evidence="3 7" id="KW-0812">Transmembrane</keyword>
<evidence type="ECO:0000256" key="3">
    <source>
        <dbReference type="ARBA" id="ARBA00022692"/>
    </source>
</evidence>
<dbReference type="Proteomes" id="UP000077202">
    <property type="component" value="Unassembled WGS sequence"/>
</dbReference>
<dbReference type="EMBL" id="LVLJ01003787">
    <property type="protein sequence ID" value="OAE19732.1"/>
    <property type="molecule type" value="Genomic_DNA"/>
</dbReference>
<dbReference type="Pfam" id="PF00854">
    <property type="entry name" value="PTR2"/>
    <property type="match status" value="1"/>
</dbReference>
<dbReference type="InterPro" id="IPR018456">
    <property type="entry name" value="PTR2_symporter_CS"/>
</dbReference>
<protein>
    <submittedName>
        <fullName evidence="8">Uncharacterized protein</fullName>
    </submittedName>
</protein>
<evidence type="ECO:0000256" key="1">
    <source>
        <dbReference type="ARBA" id="ARBA00004141"/>
    </source>
</evidence>
<feature type="transmembrane region" description="Helical" evidence="7">
    <location>
        <begin position="198"/>
        <end position="221"/>
    </location>
</feature>
<feature type="transmembrane region" description="Helical" evidence="7">
    <location>
        <begin position="152"/>
        <end position="178"/>
    </location>
</feature>
<keyword evidence="5 7" id="KW-0472">Membrane</keyword>
<comment type="subcellular location">
    <subcellularLocation>
        <location evidence="1">Membrane</location>
        <topology evidence="1">Multi-pass membrane protein</topology>
    </subcellularLocation>
</comment>
<dbReference type="PROSITE" id="PS01022">
    <property type="entry name" value="PTR2_1"/>
    <property type="match status" value="1"/>
</dbReference>
<evidence type="ECO:0000256" key="7">
    <source>
        <dbReference type="SAM" id="Phobius"/>
    </source>
</evidence>
<feature type="transmembrane region" description="Helical" evidence="7">
    <location>
        <begin position="594"/>
        <end position="616"/>
    </location>
</feature>
<evidence type="ECO:0000256" key="6">
    <source>
        <dbReference type="SAM" id="MobiDB-lite"/>
    </source>
</evidence>
<evidence type="ECO:0000313" key="9">
    <source>
        <dbReference type="Proteomes" id="UP000077202"/>
    </source>
</evidence>
<evidence type="ECO:0000256" key="5">
    <source>
        <dbReference type="ARBA" id="ARBA00023136"/>
    </source>
</evidence>
<dbReference type="AlphaFoldDB" id="A0A176VH85"/>
<dbReference type="SUPFAM" id="SSF103473">
    <property type="entry name" value="MFS general substrate transporter"/>
    <property type="match status" value="1"/>
</dbReference>
<feature type="transmembrane region" description="Helical" evidence="7">
    <location>
        <begin position="242"/>
        <end position="265"/>
    </location>
</feature>
<dbReference type="InterPro" id="IPR036259">
    <property type="entry name" value="MFS_trans_sf"/>
</dbReference>
<keyword evidence="4 7" id="KW-1133">Transmembrane helix</keyword>
<evidence type="ECO:0000256" key="2">
    <source>
        <dbReference type="ARBA" id="ARBA00005982"/>
    </source>
</evidence>
<feature type="transmembrane region" description="Helical" evidence="7">
    <location>
        <begin position="125"/>
        <end position="145"/>
    </location>
</feature>
<dbReference type="GO" id="GO:0022857">
    <property type="term" value="F:transmembrane transporter activity"/>
    <property type="evidence" value="ECO:0007669"/>
    <property type="project" value="InterPro"/>
</dbReference>
<feature type="transmembrane region" description="Helical" evidence="7">
    <location>
        <begin position="387"/>
        <end position="407"/>
    </location>
</feature>
<evidence type="ECO:0000256" key="4">
    <source>
        <dbReference type="ARBA" id="ARBA00022989"/>
    </source>
</evidence>
<name>A0A176VH85_MARPO</name>
<keyword evidence="9" id="KW-1185">Reference proteome</keyword>
<feature type="region of interest" description="Disordered" evidence="6">
    <location>
        <begin position="1"/>
        <end position="26"/>
    </location>
</feature>
<feature type="transmembrane region" description="Helical" evidence="7">
    <location>
        <begin position="427"/>
        <end position="450"/>
    </location>
</feature>
<feature type="transmembrane region" description="Helical" evidence="7">
    <location>
        <begin position="271"/>
        <end position="290"/>
    </location>
</feature>
<feature type="transmembrane region" description="Helical" evidence="7">
    <location>
        <begin position="510"/>
        <end position="529"/>
    </location>
</feature>
<comment type="similarity">
    <text evidence="2">Belongs to the major facilitator superfamily. Proton-dependent oligopeptide transporter (POT/PTR) (TC 2.A.17) family.</text>
</comment>
<proteinExistence type="inferred from homology"/>
<feature type="transmembrane region" description="Helical" evidence="7">
    <location>
        <begin position="462"/>
        <end position="483"/>
    </location>
</feature>
<reference evidence="8" key="1">
    <citation type="submission" date="2016-03" db="EMBL/GenBank/DDBJ databases">
        <title>Mechanisms controlling the formation of the plant cell surface in tip-growing cells are functionally conserved among land plants.</title>
        <authorList>
            <person name="Honkanen S."/>
            <person name="Jones V.A."/>
            <person name="Morieri G."/>
            <person name="Champion C."/>
            <person name="Hetherington A.J."/>
            <person name="Kelly S."/>
            <person name="Saint-Marcoux D."/>
            <person name="Proust H."/>
            <person name="Prescott H."/>
            <person name="Dolan L."/>
        </authorList>
    </citation>
    <scope>NUCLEOTIDE SEQUENCE [LARGE SCALE GENOMIC DNA]</scope>
    <source>
        <tissue evidence="8">Whole gametophyte</tissue>
    </source>
</reference>
<accession>A0A176VH85</accession>